<dbReference type="InterPro" id="IPR032710">
    <property type="entry name" value="NTF2-like_dom_sf"/>
</dbReference>
<keyword evidence="4" id="KW-1185">Reference proteome</keyword>
<name>A0A1Q5Q6L5_TALAT</name>
<dbReference type="OrthoDB" id="3758478at2759"/>
<evidence type="ECO:0000259" key="2">
    <source>
        <dbReference type="Pfam" id="PF12680"/>
    </source>
</evidence>
<evidence type="ECO:0000313" key="3">
    <source>
        <dbReference type="EMBL" id="OKL55331.1"/>
    </source>
</evidence>
<dbReference type="SUPFAM" id="SSF54427">
    <property type="entry name" value="NTF2-like"/>
    <property type="match status" value="1"/>
</dbReference>
<dbReference type="Proteomes" id="UP000214365">
    <property type="component" value="Unassembled WGS sequence"/>
</dbReference>
<feature type="domain" description="SnoaL-like" evidence="2">
    <location>
        <begin position="13"/>
        <end position="116"/>
    </location>
</feature>
<dbReference type="Gene3D" id="3.10.450.50">
    <property type="match status" value="1"/>
</dbReference>
<organism evidence="3 4">
    <name type="scientific">Talaromyces atroroseus</name>
    <dbReference type="NCBI Taxonomy" id="1441469"/>
    <lineage>
        <taxon>Eukaryota</taxon>
        <taxon>Fungi</taxon>
        <taxon>Dikarya</taxon>
        <taxon>Ascomycota</taxon>
        <taxon>Pezizomycotina</taxon>
        <taxon>Eurotiomycetes</taxon>
        <taxon>Eurotiomycetidae</taxon>
        <taxon>Eurotiales</taxon>
        <taxon>Trichocomaceae</taxon>
        <taxon>Talaromyces</taxon>
        <taxon>Talaromyces sect. Trachyspermi</taxon>
    </lineage>
</organism>
<dbReference type="EMBL" id="LFMY01000022">
    <property type="protein sequence ID" value="OKL55331.1"/>
    <property type="molecule type" value="Genomic_DNA"/>
</dbReference>
<dbReference type="PANTHER" id="PTHR39598:SF1">
    <property type="entry name" value="AUSTINOID BIOSYNTHESIS CLUSTERS PROTEIN F-RELATED"/>
    <property type="match status" value="1"/>
</dbReference>
<dbReference type="PANTHER" id="PTHR39598">
    <property type="entry name" value="AUSTINOL SYNTHESIS PROTEIN F-RELATED"/>
    <property type="match status" value="1"/>
</dbReference>
<dbReference type="Pfam" id="PF12680">
    <property type="entry name" value="SnoaL_2"/>
    <property type="match status" value="1"/>
</dbReference>
<sequence length="148" mass="16986">MPAPAQIQKETIDKFLEAWGNSKAQDTMDLWSDDFEQQLLPFSLQQPVRQREHVELLYPALVSNLTNWKVDIKHIVHDADNGTAAVYATSSADTPVPEEKWTNEFSIFMTLTEDGLKVKKLEEMVDSAFYQRFFPKFQKYLAGSGAFH</sequence>
<evidence type="ECO:0000313" key="4">
    <source>
        <dbReference type="Proteomes" id="UP000214365"/>
    </source>
</evidence>
<comment type="caution">
    <text evidence="3">The sequence shown here is derived from an EMBL/GenBank/DDBJ whole genome shotgun (WGS) entry which is preliminary data.</text>
</comment>
<evidence type="ECO:0000256" key="1">
    <source>
        <dbReference type="ARBA" id="ARBA00005179"/>
    </source>
</evidence>
<dbReference type="InterPro" id="IPR037401">
    <property type="entry name" value="SnoaL-like"/>
</dbReference>
<gene>
    <name evidence="3" type="ORF">UA08_09370</name>
</gene>
<dbReference type="InterPro" id="IPR050977">
    <property type="entry name" value="Fungal_Meroterpenoid_Isomerase"/>
</dbReference>
<accession>A0A1Q5Q6L5</accession>
<dbReference type="AlphaFoldDB" id="A0A1Q5Q6L5"/>
<dbReference type="GeneID" id="31009126"/>
<dbReference type="STRING" id="1441469.A0A1Q5Q6L5"/>
<reference evidence="3 4" key="1">
    <citation type="submission" date="2015-06" db="EMBL/GenBank/DDBJ databases">
        <title>Talaromyces atroroseus IBT 11181 draft genome.</title>
        <authorList>
            <person name="Rasmussen K.B."/>
            <person name="Rasmussen S."/>
            <person name="Petersen B."/>
            <person name="Sicheritz-Ponten T."/>
            <person name="Mortensen U.H."/>
            <person name="Thrane U."/>
        </authorList>
    </citation>
    <scope>NUCLEOTIDE SEQUENCE [LARGE SCALE GENOMIC DNA]</scope>
    <source>
        <strain evidence="3 4">IBT 11181</strain>
    </source>
</reference>
<dbReference type="RefSeq" id="XP_020115452.1">
    <property type="nucleotide sequence ID" value="XM_020265298.1"/>
</dbReference>
<protein>
    <recommendedName>
        <fullName evidence="2">SnoaL-like domain-containing protein</fullName>
    </recommendedName>
</protein>
<comment type="pathway">
    <text evidence="1">Secondary metabolite biosynthesis.</text>
</comment>
<proteinExistence type="predicted"/>